<sequence>MTNTDPIRFAHRHLLDIARLDAADINQILSLAEHYAEIARTPDKNRDLLRGKTQINLFFENSTRTRTSFELAGMRLGANVINMSVGSSSVKKGETLIDTAMTLNAMHPDVLVIRHGDSGAPHLLSQKVDCAVINGGDGSHEHPTQALLDALTIRRRKGRLEGLIVAICGDIQHSRVARSNIALLNIMGARVRIVGPTTLIPSNAAKMGVEVYNKMSEGLKDADIVMMLRLQTERMQGSFVPSIREYFHFFGLNKEKLSVAKKDALIMHPGPMNRGVEIDSEIADDLNISAISEQVEMGVAVRMACLDLLTRETAA</sequence>
<keyword evidence="12" id="KW-1185">Reference proteome</keyword>
<comment type="catalytic activity">
    <reaction evidence="7 8">
        <text>carbamoyl phosphate + L-aspartate = N-carbamoyl-L-aspartate + phosphate + H(+)</text>
        <dbReference type="Rhea" id="RHEA:20013"/>
        <dbReference type="ChEBI" id="CHEBI:15378"/>
        <dbReference type="ChEBI" id="CHEBI:29991"/>
        <dbReference type="ChEBI" id="CHEBI:32814"/>
        <dbReference type="ChEBI" id="CHEBI:43474"/>
        <dbReference type="ChEBI" id="CHEBI:58228"/>
        <dbReference type="EC" id="2.1.3.2"/>
    </reaction>
</comment>
<dbReference type="GO" id="GO:0006520">
    <property type="term" value="P:amino acid metabolic process"/>
    <property type="evidence" value="ECO:0007669"/>
    <property type="project" value="InterPro"/>
</dbReference>
<feature type="domain" description="Aspartate/ornithine carbamoyltransferase Asp/Orn-binding" evidence="9">
    <location>
        <begin position="162"/>
        <end position="308"/>
    </location>
</feature>
<dbReference type="FunFam" id="3.40.50.1370:FF:000007">
    <property type="entry name" value="Aspartate carbamoyltransferase"/>
    <property type="match status" value="1"/>
</dbReference>
<protein>
    <recommendedName>
        <fullName evidence="8">Aspartate carbamoyltransferase</fullName>
        <ecNumber evidence="8">2.1.3.2</ecNumber>
    </recommendedName>
    <alternativeName>
        <fullName evidence="8">Aspartate transcarbamylase</fullName>
        <shortName evidence="8">ATCase</shortName>
    </alternativeName>
</protein>
<dbReference type="PROSITE" id="PS00097">
    <property type="entry name" value="CARBAMOYLTRANSFERASE"/>
    <property type="match status" value="1"/>
</dbReference>
<dbReference type="InterPro" id="IPR036901">
    <property type="entry name" value="Asp/Orn_carbamoylTrfase_sf"/>
</dbReference>
<dbReference type="GO" id="GO:0016597">
    <property type="term" value="F:amino acid binding"/>
    <property type="evidence" value="ECO:0007669"/>
    <property type="project" value="InterPro"/>
</dbReference>
<evidence type="ECO:0000256" key="4">
    <source>
        <dbReference type="ARBA" id="ARBA00022679"/>
    </source>
</evidence>
<gene>
    <name evidence="8" type="primary">pyrB</name>
    <name evidence="11" type="ORF">GQE98_10645</name>
</gene>
<dbReference type="GO" id="GO:0005829">
    <property type="term" value="C:cytosol"/>
    <property type="evidence" value="ECO:0007669"/>
    <property type="project" value="TreeGrafter"/>
</dbReference>
<dbReference type="PRINTS" id="PR00101">
    <property type="entry name" value="ATCASE"/>
</dbReference>
<dbReference type="InterPro" id="IPR006131">
    <property type="entry name" value="Asp_carbamoyltransf_Asp/Orn-bd"/>
</dbReference>
<reference evidence="11 12" key="1">
    <citation type="submission" date="2019-12" db="EMBL/GenBank/DDBJ databases">
        <title>Snethiella sp. nov. sp. isolated from sea sand.</title>
        <authorList>
            <person name="Kim J."/>
            <person name="Jeong S.E."/>
            <person name="Jung H.S."/>
            <person name="Jeon C.O."/>
        </authorList>
    </citation>
    <scope>NUCLEOTIDE SEQUENCE [LARGE SCALE GENOMIC DNA]</scope>
    <source>
        <strain evidence="11 12">DP05</strain>
    </source>
</reference>
<dbReference type="EC" id="2.1.3.2" evidence="8"/>
<evidence type="ECO:0000256" key="1">
    <source>
        <dbReference type="ARBA" id="ARBA00003822"/>
    </source>
</evidence>
<evidence type="ECO:0000256" key="7">
    <source>
        <dbReference type="ARBA" id="ARBA00048859"/>
    </source>
</evidence>
<dbReference type="GO" id="GO:0044205">
    <property type="term" value="P:'de novo' UMP biosynthetic process"/>
    <property type="evidence" value="ECO:0007669"/>
    <property type="project" value="UniProtKB-UniRule"/>
</dbReference>
<feature type="binding site" evidence="8">
    <location>
        <position position="271"/>
    </location>
    <ligand>
        <name>carbamoyl phosphate</name>
        <dbReference type="ChEBI" id="CHEBI:58228"/>
    </ligand>
</feature>
<feature type="binding site" evidence="8">
    <location>
        <position position="114"/>
    </location>
    <ligand>
        <name>carbamoyl phosphate</name>
        <dbReference type="ChEBI" id="CHEBI:58228"/>
    </ligand>
</feature>
<dbReference type="NCBIfam" id="TIGR00670">
    <property type="entry name" value="asp_carb_tr"/>
    <property type="match status" value="1"/>
</dbReference>
<evidence type="ECO:0000256" key="2">
    <source>
        <dbReference type="ARBA" id="ARBA00004852"/>
    </source>
</evidence>
<dbReference type="InterPro" id="IPR006130">
    <property type="entry name" value="Asp/Orn_carbamoylTrfase"/>
</dbReference>
<dbReference type="Pfam" id="PF02729">
    <property type="entry name" value="OTCace_N"/>
    <property type="match status" value="1"/>
</dbReference>
<feature type="binding site" evidence="8">
    <location>
        <position position="270"/>
    </location>
    <ligand>
        <name>carbamoyl phosphate</name>
        <dbReference type="ChEBI" id="CHEBI:58228"/>
    </ligand>
</feature>
<name>A0A6L8W9L3_9PROT</name>
<keyword evidence="5 8" id="KW-0665">Pyrimidine biosynthesis</keyword>
<comment type="function">
    <text evidence="6 8">Catalyzes the condensation of carbamoyl phosphate and aspartate to form carbamoyl aspartate and inorganic phosphate, the committed step in the de novo pyrimidine nucleotide biosynthesis pathway.</text>
</comment>
<dbReference type="PRINTS" id="PR00100">
    <property type="entry name" value="AOTCASE"/>
</dbReference>
<feature type="binding site" evidence="8">
    <location>
        <position position="175"/>
    </location>
    <ligand>
        <name>L-aspartate</name>
        <dbReference type="ChEBI" id="CHEBI:29991"/>
    </ligand>
</feature>
<feature type="binding site" evidence="8">
    <location>
        <position position="64"/>
    </location>
    <ligand>
        <name>carbamoyl phosphate</name>
        <dbReference type="ChEBI" id="CHEBI:58228"/>
    </ligand>
</feature>
<feature type="binding site" evidence="8">
    <location>
        <position position="92"/>
    </location>
    <ligand>
        <name>L-aspartate</name>
        <dbReference type="ChEBI" id="CHEBI:29991"/>
    </ligand>
</feature>
<dbReference type="AlphaFoldDB" id="A0A6L8W9L3"/>
<evidence type="ECO:0000256" key="5">
    <source>
        <dbReference type="ARBA" id="ARBA00022975"/>
    </source>
</evidence>
<evidence type="ECO:0000256" key="6">
    <source>
        <dbReference type="ARBA" id="ARBA00043884"/>
    </source>
</evidence>
<keyword evidence="4 8" id="KW-0808">Transferase</keyword>
<comment type="caution">
    <text evidence="11">The sequence shown here is derived from an EMBL/GenBank/DDBJ whole genome shotgun (WGS) entry which is preliminary data.</text>
</comment>
<comment type="subunit">
    <text evidence="8">Heterododecamer (2C3:3R2) of six catalytic PyrB chains organized as two trimers (C3), and six regulatory PyrI chains organized as three dimers (R2).</text>
</comment>
<accession>A0A6L8W9L3</accession>
<dbReference type="SUPFAM" id="SSF53671">
    <property type="entry name" value="Aspartate/ornithine carbamoyltransferase"/>
    <property type="match status" value="1"/>
</dbReference>
<comment type="function">
    <text evidence="1">Reversibly catalyzes the transfer of the carbamoyl group from carbamoyl phosphate (CP) to the N(epsilon) atom of ornithine (ORN) to produce L-citrulline.</text>
</comment>
<dbReference type="Pfam" id="PF00185">
    <property type="entry name" value="OTCace"/>
    <property type="match status" value="1"/>
</dbReference>
<dbReference type="Gene3D" id="3.40.50.1370">
    <property type="entry name" value="Aspartate/ornithine carbamoyltransferase"/>
    <property type="match status" value="2"/>
</dbReference>
<feature type="domain" description="Aspartate/ornithine carbamoyltransferase carbamoyl-P binding" evidence="10">
    <location>
        <begin position="12"/>
        <end position="154"/>
    </location>
</feature>
<evidence type="ECO:0000313" key="11">
    <source>
        <dbReference type="EMBL" id="MZR31090.1"/>
    </source>
</evidence>
<dbReference type="GO" id="GO:0006207">
    <property type="term" value="P:'de novo' pyrimidine nucleobase biosynthetic process"/>
    <property type="evidence" value="ECO:0007669"/>
    <property type="project" value="InterPro"/>
</dbReference>
<comment type="pathway">
    <text evidence="2 8">Pyrimidine metabolism; UMP biosynthesis via de novo pathway; (S)-dihydroorotate from bicarbonate: step 2/3.</text>
</comment>
<feature type="binding site" evidence="8">
    <location>
        <position position="145"/>
    </location>
    <ligand>
        <name>carbamoyl phosphate</name>
        <dbReference type="ChEBI" id="CHEBI:58228"/>
    </ligand>
</feature>
<feature type="binding site" evidence="8">
    <location>
        <position position="229"/>
    </location>
    <ligand>
        <name>L-aspartate</name>
        <dbReference type="ChEBI" id="CHEBI:29991"/>
    </ligand>
</feature>
<evidence type="ECO:0000313" key="12">
    <source>
        <dbReference type="Proteomes" id="UP000476030"/>
    </source>
</evidence>
<dbReference type="PANTHER" id="PTHR45753:SF6">
    <property type="entry name" value="ASPARTATE CARBAMOYLTRANSFERASE"/>
    <property type="match status" value="1"/>
</dbReference>
<dbReference type="GO" id="GO:0004070">
    <property type="term" value="F:aspartate carbamoyltransferase activity"/>
    <property type="evidence" value="ECO:0007669"/>
    <property type="project" value="UniProtKB-UniRule"/>
</dbReference>
<evidence type="ECO:0000256" key="3">
    <source>
        <dbReference type="ARBA" id="ARBA00008896"/>
    </source>
</evidence>
<dbReference type="InterPro" id="IPR006132">
    <property type="entry name" value="Asp/Orn_carbamoyltranf_P-bd"/>
</dbReference>
<comment type="similarity">
    <text evidence="3 8">Belongs to the aspartate/ornithine carbamoyltransferase superfamily. ATCase family.</text>
</comment>
<dbReference type="RefSeq" id="WP_161315619.1">
    <property type="nucleotide sequence ID" value="NZ_WTUW01000002.1"/>
</dbReference>
<dbReference type="PANTHER" id="PTHR45753">
    <property type="entry name" value="ORNITHINE CARBAMOYLTRANSFERASE, MITOCHONDRIAL"/>
    <property type="match status" value="1"/>
</dbReference>
<feature type="binding site" evidence="8">
    <location>
        <position position="142"/>
    </location>
    <ligand>
        <name>carbamoyl phosphate</name>
        <dbReference type="ChEBI" id="CHEBI:58228"/>
    </ligand>
</feature>
<dbReference type="UniPathway" id="UPA00070">
    <property type="reaction ID" value="UER00116"/>
</dbReference>
<evidence type="ECO:0000259" key="9">
    <source>
        <dbReference type="Pfam" id="PF00185"/>
    </source>
</evidence>
<dbReference type="NCBIfam" id="NF002032">
    <property type="entry name" value="PRK00856.1"/>
    <property type="match status" value="1"/>
</dbReference>
<dbReference type="HAMAP" id="MF_00001">
    <property type="entry name" value="Asp_carb_tr"/>
    <property type="match status" value="1"/>
</dbReference>
<dbReference type="InterPro" id="IPR002082">
    <property type="entry name" value="Asp_carbamoyltransf"/>
</dbReference>
<evidence type="ECO:0000256" key="8">
    <source>
        <dbReference type="HAMAP-Rule" id="MF_00001"/>
    </source>
</evidence>
<organism evidence="11 12">
    <name type="scientific">Sneathiella litorea</name>
    <dbReference type="NCBI Taxonomy" id="2606216"/>
    <lineage>
        <taxon>Bacteria</taxon>
        <taxon>Pseudomonadati</taxon>
        <taxon>Pseudomonadota</taxon>
        <taxon>Alphaproteobacteria</taxon>
        <taxon>Sneathiellales</taxon>
        <taxon>Sneathiellaceae</taxon>
        <taxon>Sneathiella</taxon>
    </lineage>
</organism>
<dbReference type="EMBL" id="WTUW01000002">
    <property type="protein sequence ID" value="MZR31090.1"/>
    <property type="molecule type" value="Genomic_DNA"/>
</dbReference>
<dbReference type="Proteomes" id="UP000476030">
    <property type="component" value="Unassembled WGS sequence"/>
</dbReference>
<feature type="binding site" evidence="8">
    <location>
        <position position="65"/>
    </location>
    <ligand>
        <name>carbamoyl phosphate</name>
        <dbReference type="ChEBI" id="CHEBI:58228"/>
    </ligand>
</feature>
<evidence type="ECO:0000259" key="10">
    <source>
        <dbReference type="Pfam" id="PF02729"/>
    </source>
</evidence>
<proteinExistence type="inferred from homology"/>